<reference evidence="1 2" key="1">
    <citation type="submission" date="2024-08" db="EMBL/GenBank/DDBJ databases">
        <authorList>
            <person name="Cucini C."/>
            <person name="Frati F."/>
        </authorList>
    </citation>
    <scope>NUCLEOTIDE SEQUENCE [LARGE SCALE GENOMIC DNA]</scope>
</reference>
<comment type="caution">
    <text evidence="1">The sequence shown here is derived from an EMBL/GenBank/DDBJ whole genome shotgun (WGS) entry which is preliminary data.</text>
</comment>
<dbReference type="EMBL" id="CAXLJM020000068">
    <property type="protein sequence ID" value="CAL8123731.1"/>
    <property type="molecule type" value="Genomic_DNA"/>
</dbReference>
<dbReference type="Proteomes" id="UP001642540">
    <property type="component" value="Unassembled WGS sequence"/>
</dbReference>
<proteinExistence type="predicted"/>
<name>A0ABP1RED2_9HEXA</name>
<evidence type="ECO:0000313" key="1">
    <source>
        <dbReference type="EMBL" id="CAL8123731.1"/>
    </source>
</evidence>
<protein>
    <submittedName>
        <fullName evidence="1">Uncharacterized protein</fullName>
    </submittedName>
</protein>
<keyword evidence="2" id="KW-1185">Reference proteome</keyword>
<organism evidence="1 2">
    <name type="scientific">Orchesella dallaii</name>
    <dbReference type="NCBI Taxonomy" id="48710"/>
    <lineage>
        <taxon>Eukaryota</taxon>
        <taxon>Metazoa</taxon>
        <taxon>Ecdysozoa</taxon>
        <taxon>Arthropoda</taxon>
        <taxon>Hexapoda</taxon>
        <taxon>Collembola</taxon>
        <taxon>Entomobryomorpha</taxon>
        <taxon>Entomobryoidea</taxon>
        <taxon>Orchesellidae</taxon>
        <taxon>Orchesellinae</taxon>
        <taxon>Orchesella</taxon>
    </lineage>
</organism>
<gene>
    <name evidence="1" type="ORF">ODALV1_LOCUS20291</name>
</gene>
<sequence>MSNLPPLQENPLPVEEEPWYTDPQTFEEKLKFVSYTRKYMAQNAKLSKKDFIKFVNFYNENMPTLGLPKQETEALAELHAMWKKVNEVTPLKDFVKMKQQHAILNKKLMGWTPDSQPCAEWLEYVVNFESWHTASTFHLHKALQLYESL</sequence>
<accession>A0ABP1RED2</accession>
<evidence type="ECO:0000313" key="2">
    <source>
        <dbReference type="Proteomes" id="UP001642540"/>
    </source>
</evidence>